<dbReference type="Pfam" id="PF01381">
    <property type="entry name" value="HTH_3"/>
    <property type="match status" value="1"/>
</dbReference>
<protein>
    <submittedName>
        <fullName evidence="2">Transcriptional regulator with XRE-family HTH domain</fullName>
    </submittedName>
</protein>
<sequence length="115" mass="12363">MKNPAGLQVFANRLRLLRQACGYSQQKLADIANVEQSTIKRIELRQLAPTLDLLISLSRALALEVRDLVDDPAITHSDPEVLPAVVNSAKHPVIGQAGVTVLRHAVPRDGAAAEG</sequence>
<accession>A0ABX1HQ34</accession>
<dbReference type="RefSeq" id="WP_168674915.1">
    <property type="nucleotide sequence ID" value="NZ_JAAVTK010000015.1"/>
</dbReference>
<dbReference type="InterPro" id="IPR010982">
    <property type="entry name" value="Lambda_DNA-bd_dom_sf"/>
</dbReference>
<keyword evidence="3" id="KW-1185">Reference proteome</keyword>
<dbReference type="Gene3D" id="1.10.260.40">
    <property type="entry name" value="lambda repressor-like DNA-binding domains"/>
    <property type="match status" value="1"/>
</dbReference>
<gene>
    <name evidence="2" type="ORF">HBN54_003969</name>
</gene>
<proteinExistence type="predicted"/>
<comment type="caution">
    <text evidence="2">The sequence shown here is derived from an EMBL/GenBank/DDBJ whole genome shotgun (WGS) entry which is preliminary data.</text>
</comment>
<feature type="domain" description="HTH cro/C1-type" evidence="1">
    <location>
        <begin position="14"/>
        <end position="68"/>
    </location>
</feature>
<organism evidence="2 3">
    <name type="scientific">Hymenobacter artigasi</name>
    <dbReference type="NCBI Taxonomy" id="2719616"/>
    <lineage>
        <taxon>Bacteria</taxon>
        <taxon>Pseudomonadati</taxon>
        <taxon>Bacteroidota</taxon>
        <taxon>Cytophagia</taxon>
        <taxon>Cytophagales</taxon>
        <taxon>Hymenobacteraceae</taxon>
        <taxon>Hymenobacter</taxon>
    </lineage>
</organism>
<name>A0ABX1HQ34_9BACT</name>
<dbReference type="PROSITE" id="PS50943">
    <property type="entry name" value="HTH_CROC1"/>
    <property type="match status" value="1"/>
</dbReference>
<reference evidence="2 3" key="1">
    <citation type="submission" date="2020-03" db="EMBL/GenBank/DDBJ databases">
        <title>Genomic Encyclopedia of Type Strains, Phase IV (KMG-V): Genome sequencing to study the core and pangenomes of soil and plant-associated prokaryotes.</title>
        <authorList>
            <person name="Whitman W."/>
        </authorList>
    </citation>
    <scope>NUCLEOTIDE SEQUENCE [LARGE SCALE GENOMIC DNA]</scope>
    <source>
        <strain evidence="2 3">1B</strain>
    </source>
</reference>
<evidence type="ECO:0000313" key="2">
    <source>
        <dbReference type="EMBL" id="NKI91352.1"/>
    </source>
</evidence>
<dbReference type="Proteomes" id="UP000717634">
    <property type="component" value="Unassembled WGS sequence"/>
</dbReference>
<evidence type="ECO:0000259" key="1">
    <source>
        <dbReference type="PROSITE" id="PS50943"/>
    </source>
</evidence>
<dbReference type="EMBL" id="JAAVTK010000015">
    <property type="protein sequence ID" value="NKI91352.1"/>
    <property type="molecule type" value="Genomic_DNA"/>
</dbReference>
<dbReference type="SUPFAM" id="SSF47413">
    <property type="entry name" value="lambda repressor-like DNA-binding domains"/>
    <property type="match status" value="1"/>
</dbReference>
<dbReference type="InterPro" id="IPR001387">
    <property type="entry name" value="Cro/C1-type_HTH"/>
</dbReference>
<dbReference type="SMART" id="SM00530">
    <property type="entry name" value="HTH_XRE"/>
    <property type="match status" value="1"/>
</dbReference>
<dbReference type="CDD" id="cd00093">
    <property type="entry name" value="HTH_XRE"/>
    <property type="match status" value="1"/>
</dbReference>
<evidence type="ECO:0000313" key="3">
    <source>
        <dbReference type="Proteomes" id="UP000717634"/>
    </source>
</evidence>